<sequence>MALEDEMESKRRELNYLKHVSALTERLKSQLDELSVQVSQMNKNADIVKDVMANWDSVLRSISQASISLLQYTENDYETGKWANKEKESGDSTDIAAETDGVQQGTPLPETLVRVKVTDDAE</sequence>
<keyword evidence="14" id="KW-0539">Nucleus</keyword>
<evidence type="ECO:0000256" key="14">
    <source>
        <dbReference type="ARBA" id="ARBA00023242"/>
    </source>
</evidence>
<keyword evidence="8" id="KW-0132">Cell division</keyword>
<evidence type="ECO:0000256" key="17">
    <source>
        <dbReference type="ARBA" id="ARBA00030568"/>
    </source>
</evidence>
<keyword evidence="7" id="KW-0963">Cytoplasm</keyword>
<keyword evidence="11" id="KW-0159">Chromosome partition</keyword>
<evidence type="ECO:0000313" key="20">
    <source>
        <dbReference type="Proteomes" id="UP000422736"/>
    </source>
</evidence>
<keyword evidence="15" id="KW-0131">Cell cycle</keyword>
<evidence type="ECO:0000256" key="3">
    <source>
        <dbReference type="ARBA" id="ARBA00004629"/>
    </source>
</evidence>
<keyword evidence="10" id="KW-0498">Mitosis</keyword>
<dbReference type="PANTHER" id="PTHR28036">
    <property type="entry name" value="DASH COMPLEX SUBUNIT DAD2"/>
    <property type="match status" value="1"/>
</dbReference>
<keyword evidence="13" id="KW-0206">Cytoskeleton</keyword>
<keyword evidence="9" id="KW-0493">Microtubule</keyword>
<keyword evidence="16" id="KW-0137">Centromere</keyword>
<dbReference type="InterPro" id="IPR013963">
    <property type="entry name" value="DASH_Dad2"/>
</dbReference>
<dbReference type="EMBL" id="CP015054">
    <property type="protein sequence ID" value="QGN13781.1"/>
    <property type="molecule type" value="Genomic_DNA"/>
</dbReference>
<organism evidence="19 20">
    <name type="scientific">Kluyveromyces marxianus</name>
    <name type="common">Yeast</name>
    <name type="synonym">Candida kefyr</name>
    <dbReference type="NCBI Taxonomy" id="4911"/>
    <lineage>
        <taxon>Eukaryota</taxon>
        <taxon>Fungi</taxon>
        <taxon>Dikarya</taxon>
        <taxon>Ascomycota</taxon>
        <taxon>Saccharomycotina</taxon>
        <taxon>Saccharomycetes</taxon>
        <taxon>Saccharomycetales</taxon>
        <taxon>Saccharomycetaceae</taxon>
        <taxon>Kluyveromyces</taxon>
    </lineage>
</organism>
<evidence type="ECO:0000256" key="6">
    <source>
        <dbReference type="ARBA" id="ARBA00022454"/>
    </source>
</evidence>
<keyword evidence="12" id="KW-0995">Kinetochore</keyword>
<dbReference type="Pfam" id="PF08654">
    <property type="entry name" value="DASH_Dad2"/>
    <property type="match status" value="1"/>
</dbReference>
<evidence type="ECO:0000256" key="8">
    <source>
        <dbReference type="ARBA" id="ARBA00022618"/>
    </source>
</evidence>
<evidence type="ECO:0000256" key="16">
    <source>
        <dbReference type="ARBA" id="ARBA00023328"/>
    </source>
</evidence>
<keyword evidence="6" id="KW-0158">Chromosome</keyword>
<evidence type="ECO:0000256" key="2">
    <source>
        <dbReference type="ARBA" id="ARBA00004186"/>
    </source>
</evidence>
<comment type="subcellular location">
    <subcellularLocation>
        <location evidence="3">Chromosome</location>
        <location evidence="3">Centromere</location>
        <location evidence="3">Kinetochore</location>
    </subcellularLocation>
    <subcellularLocation>
        <location evidence="2">Cytoplasm</location>
        <location evidence="2">Cytoskeleton</location>
        <location evidence="2">Spindle</location>
    </subcellularLocation>
    <subcellularLocation>
        <location evidence="1">Nucleus</location>
    </subcellularLocation>
</comment>
<evidence type="ECO:0000256" key="18">
    <source>
        <dbReference type="SAM" id="MobiDB-lite"/>
    </source>
</evidence>
<reference evidence="19 20" key="1">
    <citation type="submission" date="2016-03" db="EMBL/GenBank/DDBJ databases">
        <title>How can Kluyveromyces marxianus grow so fast - potential evolutionary course in Saccharomyces Complex revealed by comparative genomics.</title>
        <authorList>
            <person name="Mo W."/>
            <person name="Lu W."/>
            <person name="Yang X."/>
            <person name="Qi J."/>
            <person name="Lv H."/>
        </authorList>
    </citation>
    <scope>NUCLEOTIDE SEQUENCE [LARGE SCALE GENOMIC DNA]</scope>
    <source>
        <strain evidence="19 20">FIM1</strain>
    </source>
</reference>
<evidence type="ECO:0000256" key="13">
    <source>
        <dbReference type="ARBA" id="ARBA00023212"/>
    </source>
</evidence>
<evidence type="ECO:0000256" key="15">
    <source>
        <dbReference type="ARBA" id="ARBA00023306"/>
    </source>
</evidence>
<evidence type="ECO:0000313" key="19">
    <source>
        <dbReference type="EMBL" id="QGN13781.1"/>
    </source>
</evidence>
<keyword evidence="20" id="KW-1185">Reference proteome</keyword>
<evidence type="ECO:0000256" key="9">
    <source>
        <dbReference type="ARBA" id="ARBA00022701"/>
    </source>
</evidence>
<evidence type="ECO:0000256" key="10">
    <source>
        <dbReference type="ARBA" id="ARBA00022776"/>
    </source>
</evidence>
<name>A0ABX6ENN6_KLUMA</name>
<dbReference type="Proteomes" id="UP000422736">
    <property type="component" value="Chromosome 1"/>
</dbReference>
<dbReference type="PANTHER" id="PTHR28036:SF1">
    <property type="entry name" value="DASH COMPLEX SUBUNIT DAD2"/>
    <property type="match status" value="1"/>
</dbReference>
<evidence type="ECO:0000256" key="1">
    <source>
        <dbReference type="ARBA" id="ARBA00004123"/>
    </source>
</evidence>
<proteinExistence type="inferred from homology"/>
<reference evidence="19 20" key="2">
    <citation type="submission" date="2019-11" db="EMBL/GenBank/DDBJ databases">
        <authorList>
            <person name="Lu H."/>
        </authorList>
    </citation>
    <scope>NUCLEOTIDE SEQUENCE [LARGE SCALE GENOMIC DNA]</scope>
    <source>
        <strain evidence="19 20">FIM1</strain>
    </source>
</reference>
<evidence type="ECO:0000256" key="5">
    <source>
        <dbReference type="ARBA" id="ARBA00020260"/>
    </source>
</evidence>
<comment type="similarity">
    <text evidence="4">Belongs to the DASH complex DAD2 family.</text>
</comment>
<evidence type="ECO:0000256" key="11">
    <source>
        <dbReference type="ARBA" id="ARBA00022829"/>
    </source>
</evidence>
<evidence type="ECO:0000256" key="7">
    <source>
        <dbReference type="ARBA" id="ARBA00022490"/>
    </source>
</evidence>
<evidence type="ECO:0000256" key="4">
    <source>
        <dbReference type="ARBA" id="ARBA00005501"/>
    </source>
</evidence>
<evidence type="ECO:0000256" key="12">
    <source>
        <dbReference type="ARBA" id="ARBA00022838"/>
    </source>
</evidence>
<feature type="region of interest" description="Disordered" evidence="18">
    <location>
        <begin position="81"/>
        <end position="122"/>
    </location>
</feature>
<accession>A0ABX6ENN6</accession>
<gene>
    <name evidence="19" type="primary">DAD2</name>
    <name evidence="19" type="ORF">FIM1_427</name>
</gene>
<protein>
    <recommendedName>
        <fullName evidence="5">DASH complex subunit DAD2</fullName>
    </recommendedName>
    <alternativeName>
        <fullName evidence="17">Outer kinetochore protein DAD2</fullName>
    </alternativeName>
</protein>